<dbReference type="UniPathway" id="UPA00070">
    <property type="reaction ID" value="UER00117"/>
</dbReference>
<comment type="function">
    <text evidence="1 6">Catalyzes the reversible cyclization of carbamoyl aspartate to dihydroorotate.</text>
</comment>
<dbReference type="GO" id="GO:0005737">
    <property type="term" value="C:cytoplasm"/>
    <property type="evidence" value="ECO:0007669"/>
    <property type="project" value="TreeGrafter"/>
</dbReference>
<evidence type="ECO:0000256" key="3">
    <source>
        <dbReference type="ARBA" id="ARBA00022723"/>
    </source>
</evidence>
<protein>
    <recommendedName>
        <fullName evidence="6">Dihydroorotase</fullName>
        <shortName evidence="6">DHOase</shortName>
        <ecNumber evidence="6">3.5.2.3</ecNumber>
    </recommendedName>
</protein>
<keyword evidence="3 6" id="KW-0479">Metal-binding</keyword>
<dbReference type="SUPFAM" id="SSF51338">
    <property type="entry name" value="Composite domain of metallo-dependent hydrolases"/>
    <property type="match status" value="1"/>
</dbReference>
<dbReference type="EC" id="3.5.2.3" evidence="6"/>
<sequence length="426" mass="45606">MSGFYRLSGGRILDPSCGRDEVGDLFVADGRFVDPASLPAETSWEWIDASGRIVAPGLIDAHVHLREPGEPQKETIASGTHAAAAGGFTAVVAMPNTRPPADQPNTIGWIRERAREHGIVRVYPTGCLSEGRKGEKLAPLASLRAAGVVALTDDGSCIQDAGLMRRVMEYAAMLDLPILEHCEASSVSAGGVAHEGYWSTVLGLRGWPSLAEEIIVSRDILLAELTGARLHCQHLSSAGSVRLVREAKRRGVRVTAEVTPHHLALTDEALADYDTSFKMNPPLGSEADREALREGIVDGTIDFIASDHAPHCSFEKEVEFDRAPFGVVGLETMLAVAAETLVKTKLLDWPGLVARLSTIPARILGVPGGSLAAGAPADLAVIDPNLQWTVNPEAFLSRSRNTPFAGWEVQGRVMLTMVGGKIVWRL</sequence>
<dbReference type="PROSITE" id="PS00483">
    <property type="entry name" value="DIHYDROOROTASE_2"/>
    <property type="match status" value="1"/>
</dbReference>
<dbReference type="InterPro" id="IPR004722">
    <property type="entry name" value="DHOase"/>
</dbReference>
<evidence type="ECO:0000259" key="7">
    <source>
        <dbReference type="Pfam" id="PF12890"/>
    </source>
</evidence>
<evidence type="ECO:0000256" key="2">
    <source>
        <dbReference type="ARBA" id="ARBA00010286"/>
    </source>
</evidence>
<dbReference type="AlphaFoldDB" id="A0A5E6MH05"/>
<dbReference type="RefSeq" id="WP_142659502.1">
    <property type="nucleotide sequence ID" value="NZ_CABFVA020000021.1"/>
</dbReference>
<dbReference type="GO" id="GO:0008270">
    <property type="term" value="F:zinc ion binding"/>
    <property type="evidence" value="ECO:0007669"/>
    <property type="project" value="UniProtKB-UniRule"/>
</dbReference>
<feature type="binding site" evidence="6">
    <location>
        <position position="154"/>
    </location>
    <ligand>
        <name>Zn(2+)</name>
        <dbReference type="ChEBI" id="CHEBI:29105"/>
        <label>1</label>
    </ligand>
</feature>
<dbReference type="EMBL" id="CABFVA020000021">
    <property type="protein sequence ID" value="VVM05354.1"/>
    <property type="molecule type" value="Genomic_DNA"/>
</dbReference>
<feature type="binding site" evidence="6">
    <location>
        <position position="154"/>
    </location>
    <ligand>
        <name>Zn(2+)</name>
        <dbReference type="ChEBI" id="CHEBI:29105"/>
        <label>2</label>
    </ligand>
</feature>
<feature type="binding site" evidence="6">
    <location>
        <position position="181"/>
    </location>
    <ligand>
        <name>Zn(2+)</name>
        <dbReference type="ChEBI" id="CHEBI:29105"/>
        <label>2</label>
    </ligand>
</feature>
<comment type="similarity">
    <text evidence="2 6">Belongs to the metallo-dependent hydrolases superfamily. DHOase family. Class I DHOase subfamily.</text>
</comment>
<dbReference type="HAMAP" id="MF_00220_B">
    <property type="entry name" value="PyrC_classI_B"/>
    <property type="match status" value="1"/>
</dbReference>
<dbReference type="InterPro" id="IPR011059">
    <property type="entry name" value="Metal-dep_hydrolase_composite"/>
</dbReference>
<dbReference type="InterPro" id="IPR002195">
    <property type="entry name" value="Dihydroorotase_CS"/>
</dbReference>
<dbReference type="GO" id="GO:0004038">
    <property type="term" value="F:allantoinase activity"/>
    <property type="evidence" value="ECO:0007669"/>
    <property type="project" value="TreeGrafter"/>
</dbReference>
<dbReference type="PROSITE" id="PS00482">
    <property type="entry name" value="DIHYDROOROTASE_1"/>
    <property type="match status" value="1"/>
</dbReference>
<keyword evidence="4 6" id="KW-0378">Hydrolase</keyword>
<evidence type="ECO:0000313" key="8">
    <source>
        <dbReference type="EMBL" id="VVM05354.1"/>
    </source>
</evidence>
<feature type="binding site" evidence="6">
    <location>
        <position position="96"/>
    </location>
    <ligand>
        <name>substrate</name>
    </ligand>
</feature>
<dbReference type="Pfam" id="PF12890">
    <property type="entry name" value="DHOase"/>
    <property type="match status" value="1"/>
</dbReference>
<dbReference type="SUPFAM" id="SSF51556">
    <property type="entry name" value="Metallo-dependent hydrolases"/>
    <property type="match status" value="1"/>
</dbReference>
<keyword evidence="9" id="KW-1185">Reference proteome</keyword>
<evidence type="ECO:0000313" key="9">
    <source>
        <dbReference type="Proteomes" id="UP000334923"/>
    </source>
</evidence>
<comment type="pathway">
    <text evidence="6">Pyrimidine metabolism; UMP biosynthesis via de novo pathway; (S)-dihydroorotate from bicarbonate: step 3/3.</text>
</comment>
<evidence type="ECO:0000256" key="5">
    <source>
        <dbReference type="ARBA" id="ARBA00022975"/>
    </source>
</evidence>
<dbReference type="GO" id="GO:0006145">
    <property type="term" value="P:purine nucleobase catabolic process"/>
    <property type="evidence" value="ECO:0007669"/>
    <property type="project" value="TreeGrafter"/>
</dbReference>
<dbReference type="Gene3D" id="3.20.20.140">
    <property type="entry name" value="Metal-dependent hydrolases"/>
    <property type="match status" value="1"/>
</dbReference>
<proteinExistence type="inferred from homology"/>
<dbReference type="CDD" id="cd01317">
    <property type="entry name" value="DHOase_IIa"/>
    <property type="match status" value="1"/>
</dbReference>
<feature type="binding site" evidence="6">
    <location>
        <begin position="325"/>
        <end position="326"/>
    </location>
    <ligand>
        <name>substrate</name>
    </ligand>
</feature>
<dbReference type="InterPro" id="IPR050138">
    <property type="entry name" value="DHOase/Allantoinase_Hydrolase"/>
</dbReference>
<comment type="catalytic activity">
    <reaction evidence="6">
        <text>(S)-dihydroorotate + H2O = N-carbamoyl-L-aspartate + H(+)</text>
        <dbReference type="Rhea" id="RHEA:24296"/>
        <dbReference type="ChEBI" id="CHEBI:15377"/>
        <dbReference type="ChEBI" id="CHEBI:15378"/>
        <dbReference type="ChEBI" id="CHEBI:30864"/>
        <dbReference type="ChEBI" id="CHEBI:32814"/>
        <dbReference type="EC" id="3.5.2.3"/>
    </reaction>
</comment>
<feature type="binding site" evidence="6">
    <location>
        <begin position="64"/>
        <end position="66"/>
    </location>
    <ligand>
        <name>substrate</name>
    </ligand>
</feature>
<keyword evidence="6" id="KW-0862">Zinc</keyword>
<name>A0A5E6MH05_9BACT</name>
<dbReference type="PANTHER" id="PTHR43668">
    <property type="entry name" value="ALLANTOINASE"/>
    <property type="match status" value="1"/>
</dbReference>
<feature type="binding site" evidence="6">
    <location>
        <position position="62"/>
    </location>
    <ligand>
        <name>Zn(2+)</name>
        <dbReference type="ChEBI" id="CHEBI:29105"/>
        <label>1</label>
    </ligand>
</feature>
<dbReference type="Proteomes" id="UP000334923">
    <property type="component" value="Unassembled WGS sequence"/>
</dbReference>
<dbReference type="NCBIfam" id="TIGR00857">
    <property type="entry name" value="pyrC_multi"/>
    <property type="match status" value="1"/>
</dbReference>
<accession>A0A5E6MH05</accession>
<dbReference type="OrthoDB" id="9765462at2"/>
<reference evidence="8 9" key="1">
    <citation type="submission" date="2019-09" db="EMBL/GenBank/DDBJ databases">
        <authorList>
            <person name="Cremers G."/>
        </authorList>
    </citation>
    <scope>NUCLEOTIDE SEQUENCE [LARGE SCALE GENOMIC DNA]</scope>
    <source>
        <strain evidence="8">4A</strain>
    </source>
</reference>
<feature type="binding site" evidence="6">
    <location>
        <position position="234"/>
    </location>
    <ligand>
        <name>Zn(2+)</name>
        <dbReference type="ChEBI" id="CHEBI:29105"/>
        <label>2</label>
    </ligand>
</feature>
<feature type="binding site" evidence="6">
    <location>
        <position position="307"/>
    </location>
    <ligand>
        <name>Zn(2+)</name>
        <dbReference type="ChEBI" id="CHEBI:29105"/>
        <label>1</label>
    </ligand>
</feature>
<keyword evidence="5 6" id="KW-0665">Pyrimidine biosynthesis</keyword>
<dbReference type="InterPro" id="IPR032466">
    <property type="entry name" value="Metal_Hydrolase"/>
</dbReference>
<dbReference type="GO" id="GO:0004151">
    <property type="term" value="F:dihydroorotase activity"/>
    <property type="evidence" value="ECO:0007669"/>
    <property type="project" value="UniProtKB-UniRule"/>
</dbReference>
<evidence type="ECO:0000256" key="6">
    <source>
        <dbReference type="HAMAP-Rule" id="MF_00220"/>
    </source>
</evidence>
<dbReference type="Gene3D" id="2.30.40.10">
    <property type="entry name" value="Urease, subunit C, domain 1"/>
    <property type="match status" value="1"/>
</dbReference>
<feature type="binding site" evidence="6">
    <location>
        <position position="311"/>
    </location>
    <ligand>
        <name>substrate</name>
    </ligand>
</feature>
<feature type="active site" evidence="6">
    <location>
        <position position="307"/>
    </location>
</feature>
<gene>
    <name evidence="8" type="primary">URA4</name>
    <name evidence="6 8" type="synonym">pyrC</name>
    <name evidence="8" type="ORF">MAMT_00606</name>
</gene>
<dbReference type="InterPro" id="IPR024403">
    <property type="entry name" value="DHOase_cat"/>
</dbReference>
<evidence type="ECO:0000256" key="1">
    <source>
        <dbReference type="ARBA" id="ARBA00002368"/>
    </source>
</evidence>
<dbReference type="GO" id="GO:0044205">
    <property type="term" value="P:'de novo' UMP biosynthetic process"/>
    <property type="evidence" value="ECO:0007669"/>
    <property type="project" value="UniProtKB-UniRule"/>
</dbReference>
<feature type="domain" description="Dihydroorotase catalytic" evidence="7">
    <location>
        <begin position="51"/>
        <end position="237"/>
    </location>
</feature>
<feature type="binding site" evidence="6">
    <location>
        <position position="280"/>
    </location>
    <ligand>
        <name>substrate</name>
    </ligand>
</feature>
<organism evidence="8 9">
    <name type="scientific">Methylacidimicrobium tartarophylax</name>
    <dbReference type="NCBI Taxonomy" id="1041768"/>
    <lineage>
        <taxon>Bacteria</taxon>
        <taxon>Pseudomonadati</taxon>
        <taxon>Verrucomicrobiota</taxon>
        <taxon>Methylacidimicrobium</taxon>
    </lineage>
</organism>
<feature type="binding site" evidence="6">
    <location>
        <position position="64"/>
    </location>
    <ligand>
        <name>Zn(2+)</name>
        <dbReference type="ChEBI" id="CHEBI:29105"/>
        <label>1</label>
    </ligand>
</feature>
<dbReference type="PANTHER" id="PTHR43668:SF2">
    <property type="entry name" value="ALLANTOINASE"/>
    <property type="match status" value="1"/>
</dbReference>
<evidence type="ECO:0000256" key="4">
    <source>
        <dbReference type="ARBA" id="ARBA00022801"/>
    </source>
</evidence>
<comment type="cofactor">
    <cofactor evidence="6">
        <name>Zn(2+)</name>
        <dbReference type="ChEBI" id="CHEBI:29105"/>
    </cofactor>
    <text evidence="6">Binds 2 Zn(2+) ions per subunit.</text>
</comment>